<evidence type="ECO:0000313" key="2">
    <source>
        <dbReference type="EMBL" id="OBQ58462.1"/>
    </source>
</evidence>
<dbReference type="EMBL" id="LYTK01000024">
    <property type="protein sequence ID" value="OBQ58462.1"/>
    <property type="molecule type" value="Genomic_DNA"/>
</dbReference>
<dbReference type="PANTHER" id="PTHR30469">
    <property type="entry name" value="MULTIDRUG RESISTANCE PROTEIN MDTA"/>
    <property type="match status" value="1"/>
</dbReference>
<reference evidence="2 3" key="1">
    <citation type="submission" date="2016-05" db="EMBL/GenBank/DDBJ databases">
        <authorList>
            <person name="Ramsay J.P."/>
        </authorList>
    </citation>
    <scope>NUCLEOTIDE SEQUENCE [LARGE SCALE GENOMIC DNA]</scope>
    <source>
        <strain evidence="2 3">NZP2042</strain>
    </source>
</reference>
<dbReference type="GO" id="GO:1990281">
    <property type="term" value="C:efflux pump complex"/>
    <property type="evidence" value="ECO:0007669"/>
    <property type="project" value="TreeGrafter"/>
</dbReference>
<dbReference type="Gene3D" id="2.40.30.170">
    <property type="match status" value="1"/>
</dbReference>
<evidence type="ECO:0000313" key="3">
    <source>
        <dbReference type="Proteomes" id="UP000093737"/>
    </source>
</evidence>
<dbReference type="SUPFAM" id="SSF111369">
    <property type="entry name" value="HlyD-like secretion proteins"/>
    <property type="match status" value="1"/>
</dbReference>
<comment type="caution">
    <text evidence="2">The sequence shown here is derived from an EMBL/GenBank/DDBJ whole genome shotgun (WGS) entry which is preliminary data.</text>
</comment>
<organism evidence="2 3">
    <name type="scientific">Rhizobium loti</name>
    <name type="common">Mesorhizobium loti</name>
    <dbReference type="NCBI Taxonomy" id="381"/>
    <lineage>
        <taxon>Bacteria</taxon>
        <taxon>Pseudomonadati</taxon>
        <taxon>Pseudomonadota</taxon>
        <taxon>Alphaproteobacteria</taxon>
        <taxon>Hyphomicrobiales</taxon>
        <taxon>Phyllobacteriaceae</taxon>
        <taxon>Mesorhizobium</taxon>
    </lineage>
</organism>
<dbReference type="Gene3D" id="2.40.420.20">
    <property type="match status" value="1"/>
</dbReference>
<sequence>MKKRTVVVLGSTLTAISWAAAFATLATPAREAPLVTDPRQEAPFVRLVSAAPVTESERGFTGIIAARVQSNLGFRVPGKIVERLVDVGQEVKAGQPLMRIDDTDLGLALSAKRNAVAAARATVAQTQPDERRYASLLGSGWVTPQRYEQAKAAMDTAQAQLAAAEADARVAENEAAYAVLLADADGTVVETLGEPGQVVAAGQPVIRTAKAGPREAVVALPETIRPAIGSVAEASVYAGNERRYSAHLRQLSDSADAQTRTFEARYVLDGEAAAAPLGATVTIRLASQMKQPEVQVPLGAVLDDGRKTGVWVLDSATSTVHFQPVQLVRVTSETAVISGLNSNVPIVSLGAHLLQEGARVRTESESGSN</sequence>
<dbReference type="PANTHER" id="PTHR30469:SF18">
    <property type="entry name" value="RESISTANCE-NODULATION-CELL DIVISION (RND) EFFLUX MEMBRANE FUSION PROTEIN-RELATED"/>
    <property type="match status" value="1"/>
</dbReference>
<evidence type="ECO:0000256" key="1">
    <source>
        <dbReference type="ARBA" id="ARBA00009477"/>
    </source>
</evidence>
<dbReference type="Proteomes" id="UP000093737">
    <property type="component" value="Unassembled WGS sequence"/>
</dbReference>
<dbReference type="NCBIfam" id="TIGR01730">
    <property type="entry name" value="RND_mfp"/>
    <property type="match status" value="1"/>
</dbReference>
<name>A0A6M7U8Q0_RHILI</name>
<accession>A0A6M7U8Q0</accession>
<dbReference type="Gene3D" id="2.40.50.100">
    <property type="match status" value="1"/>
</dbReference>
<proteinExistence type="inferred from homology"/>
<dbReference type="GO" id="GO:0015562">
    <property type="term" value="F:efflux transmembrane transporter activity"/>
    <property type="evidence" value="ECO:0007669"/>
    <property type="project" value="TreeGrafter"/>
</dbReference>
<dbReference type="InterPro" id="IPR006143">
    <property type="entry name" value="RND_pump_MFP"/>
</dbReference>
<gene>
    <name evidence="2" type="ORF">A8145_26950</name>
</gene>
<dbReference type="Gene3D" id="1.10.287.470">
    <property type="entry name" value="Helix hairpin bin"/>
    <property type="match status" value="1"/>
</dbReference>
<protein>
    <submittedName>
        <fullName evidence="2">Efflux transporter periplasmic adaptor subunit</fullName>
    </submittedName>
</protein>
<dbReference type="AlphaFoldDB" id="A0A6M7U8Q0"/>
<comment type="similarity">
    <text evidence="1">Belongs to the membrane fusion protein (MFP) (TC 8.A.1) family.</text>
</comment>